<accession>A0ACB8SY33</accession>
<organism evidence="1 2">
    <name type="scientific">Artomyces pyxidatus</name>
    <dbReference type="NCBI Taxonomy" id="48021"/>
    <lineage>
        <taxon>Eukaryota</taxon>
        <taxon>Fungi</taxon>
        <taxon>Dikarya</taxon>
        <taxon>Basidiomycota</taxon>
        <taxon>Agaricomycotina</taxon>
        <taxon>Agaricomycetes</taxon>
        <taxon>Russulales</taxon>
        <taxon>Auriscalpiaceae</taxon>
        <taxon>Artomyces</taxon>
    </lineage>
</organism>
<evidence type="ECO:0000313" key="2">
    <source>
        <dbReference type="Proteomes" id="UP000814140"/>
    </source>
</evidence>
<reference evidence="1" key="1">
    <citation type="submission" date="2021-03" db="EMBL/GenBank/DDBJ databases">
        <authorList>
            <consortium name="DOE Joint Genome Institute"/>
            <person name="Ahrendt S."/>
            <person name="Looney B.P."/>
            <person name="Miyauchi S."/>
            <person name="Morin E."/>
            <person name="Drula E."/>
            <person name="Courty P.E."/>
            <person name="Chicoki N."/>
            <person name="Fauchery L."/>
            <person name="Kohler A."/>
            <person name="Kuo A."/>
            <person name="Labutti K."/>
            <person name="Pangilinan J."/>
            <person name="Lipzen A."/>
            <person name="Riley R."/>
            <person name="Andreopoulos W."/>
            <person name="He G."/>
            <person name="Johnson J."/>
            <person name="Barry K.W."/>
            <person name="Grigoriev I.V."/>
            <person name="Nagy L."/>
            <person name="Hibbett D."/>
            <person name="Henrissat B."/>
            <person name="Matheny P.B."/>
            <person name="Labbe J."/>
            <person name="Martin F."/>
        </authorList>
    </citation>
    <scope>NUCLEOTIDE SEQUENCE</scope>
    <source>
        <strain evidence="1">HHB10654</strain>
    </source>
</reference>
<comment type="caution">
    <text evidence="1">The sequence shown here is derived from an EMBL/GenBank/DDBJ whole genome shotgun (WGS) entry which is preliminary data.</text>
</comment>
<dbReference type="EMBL" id="MU277218">
    <property type="protein sequence ID" value="KAI0060606.1"/>
    <property type="molecule type" value="Genomic_DNA"/>
</dbReference>
<name>A0ACB8SY33_9AGAM</name>
<protein>
    <submittedName>
        <fullName evidence="1">Uncharacterized protein</fullName>
    </submittedName>
</protein>
<evidence type="ECO:0000313" key="1">
    <source>
        <dbReference type="EMBL" id="KAI0060606.1"/>
    </source>
</evidence>
<dbReference type="Proteomes" id="UP000814140">
    <property type="component" value="Unassembled WGS sequence"/>
</dbReference>
<reference evidence="1" key="2">
    <citation type="journal article" date="2022" name="New Phytol.">
        <title>Evolutionary transition to the ectomycorrhizal habit in the genomes of a hyperdiverse lineage of mushroom-forming fungi.</title>
        <authorList>
            <person name="Looney B."/>
            <person name="Miyauchi S."/>
            <person name="Morin E."/>
            <person name="Drula E."/>
            <person name="Courty P.E."/>
            <person name="Kohler A."/>
            <person name="Kuo A."/>
            <person name="LaButti K."/>
            <person name="Pangilinan J."/>
            <person name="Lipzen A."/>
            <person name="Riley R."/>
            <person name="Andreopoulos W."/>
            <person name="He G."/>
            <person name="Johnson J."/>
            <person name="Nolan M."/>
            <person name="Tritt A."/>
            <person name="Barry K.W."/>
            <person name="Grigoriev I.V."/>
            <person name="Nagy L.G."/>
            <person name="Hibbett D."/>
            <person name="Henrissat B."/>
            <person name="Matheny P.B."/>
            <person name="Labbe J."/>
            <person name="Martin F.M."/>
        </authorList>
    </citation>
    <scope>NUCLEOTIDE SEQUENCE</scope>
    <source>
        <strain evidence="1">HHB10654</strain>
    </source>
</reference>
<keyword evidence="2" id="KW-1185">Reference proteome</keyword>
<proteinExistence type="predicted"/>
<sequence>MEQAALPIIVVTPPLPSRDELPEMMRLALESILTGMPMAPSAADTVAGDASSADEHASPTDTSDSYMTARSGTSSTSSYVTAPENVATPENVAIARQHEAEPPAVPAKDGLALVRRRPGMVHRSGSRRHGRVFSAEGELLPTATGGTLSMSGVALLGINATPRASHESGWGSFSRGMGFKLLASTLLGFRR</sequence>
<gene>
    <name evidence="1" type="ORF">BV25DRAFT_947726</name>
</gene>